<evidence type="ECO:0000313" key="2">
    <source>
        <dbReference type="Proteomes" id="UP000887013"/>
    </source>
</evidence>
<reference evidence="1" key="1">
    <citation type="submission" date="2020-08" db="EMBL/GenBank/DDBJ databases">
        <title>Multicomponent nature underlies the extraordinary mechanical properties of spider dragline silk.</title>
        <authorList>
            <person name="Kono N."/>
            <person name="Nakamura H."/>
            <person name="Mori M."/>
            <person name="Yoshida Y."/>
            <person name="Ohtoshi R."/>
            <person name="Malay A.D."/>
            <person name="Moran D.A.P."/>
            <person name="Tomita M."/>
            <person name="Numata K."/>
            <person name="Arakawa K."/>
        </authorList>
    </citation>
    <scope>NUCLEOTIDE SEQUENCE</scope>
</reference>
<accession>A0A8X6IWC8</accession>
<gene>
    <name evidence="1" type="ORF">NPIL_120131</name>
</gene>
<organism evidence="1 2">
    <name type="scientific">Nephila pilipes</name>
    <name type="common">Giant wood spider</name>
    <name type="synonym">Nephila maculata</name>
    <dbReference type="NCBI Taxonomy" id="299642"/>
    <lineage>
        <taxon>Eukaryota</taxon>
        <taxon>Metazoa</taxon>
        <taxon>Ecdysozoa</taxon>
        <taxon>Arthropoda</taxon>
        <taxon>Chelicerata</taxon>
        <taxon>Arachnida</taxon>
        <taxon>Araneae</taxon>
        <taxon>Araneomorphae</taxon>
        <taxon>Entelegynae</taxon>
        <taxon>Araneoidea</taxon>
        <taxon>Nephilidae</taxon>
        <taxon>Nephila</taxon>
    </lineage>
</organism>
<comment type="caution">
    <text evidence="1">The sequence shown here is derived from an EMBL/GenBank/DDBJ whole genome shotgun (WGS) entry which is preliminary data.</text>
</comment>
<evidence type="ECO:0000313" key="1">
    <source>
        <dbReference type="EMBL" id="GFS63557.1"/>
    </source>
</evidence>
<dbReference type="EMBL" id="BMAW01047962">
    <property type="protein sequence ID" value="GFS63557.1"/>
    <property type="molecule type" value="Genomic_DNA"/>
</dbReference>
<keyword evidence="2" id="KW-1185">Reference proteome</keyword>
<proteinExistence type="predicted"/>
<dbReference type="AlphaFoldDB" id="A0A8X6IWC8"/>
<name>A0A8X6IWC8_NEPPI</name>
<dbReference type="Proteomes" id="UP000887013">
    <property type="component" value="Unassembled WGS sequence"/>
</dbReference>
<sequence>MGLCIIPFFPDDKTAHAYRGCPNKGLQIRVNNDSPSRLEIMTIVPLRSFRIVADDQDGTLDENRMKVVNKKIVCGVYRVLLT</sequence>
<protein>
    <submittedName>
        <fullName evidence="1">Uncharacterized protein</fullName>
    </submittedName>
</protein>